<sequence length="197" mass="22098">MRIYVRSSRCTQGIRGAYEEIGHPSTSTTCRCPYDTFMWYASTGMWHGVPAQHNEQHGEYLPCTYLTTTPPKESVAAAFSESQQRTPAHHERLRAHQRGLDAQNILAHMKTLIPRQHTSKHIMRIVTRTETTNMLTQHTHADKHTDKTLSTAGSDGVVRGGLSHRQAVRELLTYGPRTAFICLVLRGVHSSGNILIA</sequence>
<reference evidence="1 2" key="1">
    <citation type="submission" date="2019-05" db="EMBL/GenBank/DDBJ databases">
        <title>Another draft genome of Portunus trituberculatus and its Hox gene families provides insights of decapod evolution.</title>
        <authorList>
            <person name="Jeong J.-H."/>
            <person name="Song I."/>
            <person name="Kim S."/>
            <person name="Choi T."/>
            <person name="Kim D."/>
            <person name="Ryu S."/>
            <person name="Kim W."/>
        </authorList>
    </citation>
    <scope>NUCLEOTIDE SEQUENCE [LARGE SCALE GENOMIC DNA]</scope>
    <source>
        <tissue evidence="1">Muscle</tissue>
    </source>
</reference>
<dbReference type="EMBL" id="VSRR010035291">
    <property type="protein sequence ID" value="MPC72731.1"/>
    <property type="molecule type" value="Genomic_DNA"/>
</dbReference>
<protein>
    <submittedName>
        <fullName evidence="1">Uncharacterized protein</fullName>
    </submittedName>
</protein>
<dbReference type="AlphaFoldDB" id="A0A5B7HIS3"/>
<proteinExistence type="predicted"/>
<organism evidence="1 2">
    <name type="scientific">Portunus trituberculatus</name>
    <name type="common">Swimming crab</name>
    <name type="synonym">Neptunus trituberculatus</name>
    <dbReference type="NCBI Taxonomy" id="210409"/>
    <lineage>
        <taxon>Eukaryota</taxon>
        <taxon>Metazoa</taxon>
        <taxon>Ecdysozoa</taxon>
        <taxon>Arthropoda</taxon>
        <taxon>Crustacea</taxon>
        <taxon>Multicrustacea</taxon>
        <taxon>Malacostraca</taxon>
        <taxon>Eumalacostraca</taxon>
        <taxon>Eucarida</taxon>
        <taxon>Decapoda</taxon>
        <taxon>Pleocyemata</taxon>
        <taxon>Brachyura</taxon>
        <taxon>Eubrachyura</taxon>
        <taxon>Portunoidea</taxon>
        <taxon>Portunidae</taxon>
        <taxon>Portuninae</taxon>
        <taxon>Portunus</taxon>
    </lineage>
</organism>
<evidence type="ECO:0000313" key="2">
    <source>
        <dbReference type="Proteomes" id="UP000324222"/>
    </source>
</evidence>
<dbReference type="Proteomes" id="UP000324222">
    <property type="component" value="Unassembled WGS sequence"/>
</dbReference>
<keyword evidence="2" id="KW-1185">Reference proteome</keyword>
<name>A0A5B7HIS3_PORTR</name>
<comment type="caution">
    <text evidence="1">The sequence shown here is derived from an EMBL/GenBank/DDBJ whole genome shotgun (WGS) entry which is preliminary data.</text>
</comment>
<evidence type="ECO:0000313" key="1">
    <source>
        <dbReference type="EMBL" id="MPC72731.1"/>
    </source>
</evidence>
<gene>
    <name evidence="1" type="ORF">E2C01_067042</name>
</gene>
<accession>A0A5B7HIS3</accession>